<reference evidence="1" key="1">
    <citation type="submission" date="2019-08" db="EMBL/GenBank/DDBJ databases">
        <title>Alphabaculoviruses infecting Mamestra configurata in North America.</title>
        <authorList>
            <person name="Erlandson M.A."/>
            <person name="Baldwin D."/>
            <person name="Theilmann D.A."/>
        </authorList>
    </citation>
    <scope>NUCLEOTIDE SEQUENCE</scope>
    <source>
        <strain evidence="1">Ls</strain>
    </source>
</reference>
<evidence type="ECO:0000313" key="1">
    <source>
        <dbReference type="EMBL" id="QNH90959.1"/>
    </source>
</evidence>
<dbReference type="EMBL" id="MN395659">
    <property type="protein sequence ID" value="QNH90959.1"/>
    <property type="molecule type" value="Genomic_DNA"/>
</dbReference>
<accession>A0A7G7Y9B3</accession>
<organismHost>
    <name type="scientific">Mamestra configurata</name>
    <name type="common">bertha armyworm</name>
    <dbReference type="NCBI Taxonomy" id="174822"/>
</organismHost>
<sequence length="193" mass="22630">MEVGTLCLAIDSLIYKLRNINHRLFYLQHCQDFQIPINDDETIRIELALDTIMSNFDFIIANVIDKKCNDQETVAKMQAMIHDSIRNDLAMKLWEHVGVSTIDLDYAALPSCVHVLENKKQLNTTNFIKRLTDKNTISDTDLVEMFTYLTYLYVERQDSIVAHIVQNLRNKRALCQELQDRLNNFKINHKLWI</sequence>
<name>A0A7G7Y9B3_NPVMC</name>
<protein>
    <submittedName>
        <fullName evidence="1">Maco-A 147</fullName>
    </submittedName>
</protein>
<proteinExistence type="predicted"/>
<organism evidence="1">
    <name type="scientific">Mamestra configurata nucleopolyhedrovirus</name>
    <name type="common">MacoNPV</name>
    <dbReference type="NCBI Taxonomy" id="207830"/>
    <lineage>
        <taxon>Viruses</taxon>
        <taxon>Viruses incertae sedis</taxon>
        <taxon>Naldaviricetes</taxon>
        <taxon>Lefavirales</taxon>
        <taxon>Baculoviridae</taxon>
        <taxon>Alphabaculovirus</taxon>
        <taxon>Alphabaculovirus maconfiguratae</taxon>
    </lineage>
</organism>